<dbReference type="EMBL" id="CP010978">
    <property type="protein sequence ID" value="AJQ28462.1"/>
    <property type="molecule type" value="Genomic_DNA"/>
</dbReference>
<dbReference type="PANTHER" id="PTHR11820">
    <property type="entry name" value="ACYLPYRUVASE"/>
    <property type="match status" value="1"/>
</dbReference>
<dbReference type="Gene3D" id="3.90.850.10">
    <property type="entry name" value="Fumarylacetoacetase-like, C-terminal domain"/>
    <property type="match status" value="1"/>
</dbReference>
<evidence type="ECO:0000256" key="1">
    <source>
        <dbReference type="ARBA" id="ARBA00010211"/>
    </source>
</evidence>
<dbReference type="KEGG" id="pft:JBW_03121"/>
<dbReference type="EC" id="5.3.3.10" evidence="4"/>
<dbReference type="GO" id="GO:0008704">
    <property type="term" value="F:5-carboxymethyl-2-hydroxymuconate delta-isomerase activity"/>
    <property type="evidence" value="ECO:0007669"/>
    <property type="project" value="UniProtKB-EC"/>
</dbReference>
<dbReference type="Pfam" id="PF01557">
    <property type="entry name" value="FAA_hydrolase"/>
    <property type="match status" value="1"/>
</dbReference>
<dbReference type="RefSeq" id="WP_007954436.1">
    <property type="nucleotide sequence ID" value="NZ_CP010978.1"/>
</dbReference>
<dbReference type="FunFam" id="3.90.850.10:FF:000002">
    <property type="entry name" value="2-hydroxyhepta-2,4-diene-1,7-dioate isomerase"/>
    <property type="match status" value="1"/>
</dbReference>
<dbReference type="AlphaFoldDB" id="I8TYS9"/>
<accession>I8TYS9</accession>
<reference evidence="5" key="2">
    <citation type="submission" date="2015-02" db="EMBL/GenBank/DDBJ databases">
        <title>Complete Genome Sequence of Pelosinus fermentans JBW45.</title>
        <authorList>
            <person name="De Leon K.B."/>
            <person name="Utturkar S.M."/>
            <person name="Camilleri L.B."/>
            <person name="Arkin A.P."/>
            <person name="Fields M.W."/>
            <person name="Brown S.D."/>
            <person name="Wall J.D."/>
        </authorList>
    </citation>
    <scope>NUCLEOTIDE SEQUENCE [LARGE SCALE GENOMIC DNA]</scope>
    <source>
        <strain evidence="5">JBW45</strain>
    </source>
</reference>
<dbReference type="GO" id="GO:0018773">
    <property type="term" value="F:acetylpyruvate hydrolase activity"/>
    <property type="evidence" value="ECO:0007669"/>
    <property type="project" value="TreeGrafter"/>
</dbReference>
<evidence type="ECO:0000313" key="4">
    <source>
        <dbReference type="EMBL" id="AJQ28462.1"/>
    </source>
</evidence>
<reference evidence="4 5" key="1">
    <citation type="journal article" date="2015" name="Genome Announc.">
        <title>Complete Genome Sequence of Pelosinus fermentans JBW45, a Member of a Remarkably Competitive Group of Negativicutes in the Firmicutes Phylum.</title>
        <authorList>
            <person name="De Leon K.B."/>
            <person name="Utturkar S.M."/>
            <person name="Camilleri L.B."/>
            <person name="Elias D.A."/>
            <person name="Arkin A.P."/>
            <person name="Fields M.W."/>
            <person name="Brown S.D."/>
            <person name="Wall J.D."/>
        </authorList>
    </citation>
    <scope>NUCLEOTIDE SEQUENCE [LARGE SCALE GENOMIC DNA]</scope>
    <source>
        <strain evidence="4 5">JBW45</strain>
    </source>
</reference>
<feature type="domain" description="Fumarylacetoacetase-like C-terminal" evidence="3">
    <location>
        <begin position="96"/>
        <end position="294"/>
    </location>
</feature>
<evidence type="ECO:0000313" key="5">
    <source>
        <dbReference type="Proteomes" id="UP000005361"/>
    </source>
</evidence>
<dbReference type="Proteomes" id="UP000005361">
    <property type="component" value="Chromosome"/>
</dbReference>
<dbReference type="InterPro" id="IPR036663">
    <property type="entry name" value="Fumarylacetoacetase_C_sf"/>
</dbReference>
<sequence>MYFLTYELNGLQAIGLLSPDKENIIPLLATEQHYYGEITLADTMLTLIQQGDAALKRISELAGQVEGNKDFSLLIPVKSVLIMAPIPRPTKNIFCIAKNYADPNSVNPKYPVIFTKAPTAVIGPGGSINSHKQITSALDYEAELAVIIGKKATYVSKEDAMDYVFGYTIINDITARDLQKQHVQWFRGKSLDGSAPMGPYLVHKNAISSVNNLTISTKVNGEVRQNGSTRDFIFDIPTLISTISSGITLEPGDIVATGTPDGVGANMNPPTFLKPGDEVELIITGIGTLKNTVV</sequence>
<dbReference type="GO" id="GO:0019752">
    <property type="term" value="P:carboxylic acid metabolic process"/>
    <property type="evidence" value="ECO:0007669"/>
    <property type="project" value="UniProtKB-ARBA"/>
</dbReference>
<proteinExistence type="inferred from homology"/>
<gene>
    <name evidence="4" type="ORF">JBW_03121</name>
</gene>
<dbReference type="GO" id="GO:0046872">
    <property type="term" value="F:metal ion binding"/>
    <property type="evidence" value="ECO:0007669"/>
    <property type="project" value="UniProtKB-KW"/>
</dbReference>
<keyword evidence="2" id="KW-0479">Metal-binding</keyword>
<name>I8TYS9_9FIRM</name>
<evidence type="ECO:0000259" key="3">
    <source>
        <dbReference type="Pfam" id="PF01557"/>
    </source>
</evidence>
<organism evidence="4 5">
    <name type="scientific">Pelosinus fermentans JBW45</name>
    <dbReference type="NCBI Taxonomy" id="1192197"/>
    <lineage>
        <taxon>Bacteria</taxon>
        <taxon>Bacillati</taxon>
        <taxon>Bacillota</taxon>
        <taxon>Negativicutes</taxon>
        <taxon>Selenomonadales</taxon>
        <taxon>Sporomusaceae</taxon>
        <taxon>Pelosinus</taxon>
    </lineage>
</organism>
<dbReference type="HOGENOM" id="CLU_028458_3_3_9"/>
<comment type="similarity">
    <text evidence="1">Belongs to the FAH family.</text>
</comment>
<dbReference type="SUPFAM" id="SSF56529">
    <property type="entry name" value="FAH"/>
    <property type="match status" value="1"/>
</dbReference>
<protein>
    <submittedName>
        <fullName evidence="4">5-carboxymethyl-2-hydroxymuconate Delta-isomerase</fullName>
        <ecNumber evidence="4">5.3.3.10</ecNumber>
    </submittedName>
</protein>
<dbReference type="OrthoDB" id="9805307at2"/>
<dbReference type="STRING" id="1192197.JBW_03121"/>
<keyword evidence="4" id="KW-0413">Isomerase</keyword>
<dbReference type="PANTHER" id="PTHR11820:SF7">
    <property type="entry name" value="ACYLPYRUVASE FAHD1, MITOCHONDRIAL"/>
    <property type="match status" value="1"/>
</dbReference>
<dbReference type="InterPro" id="IPR011234">
    <property type="entry name" value="Fumarylacetoacetase-like_C"/>
</dbReference>
<evidence type="ECO:0000256" key="2">
    <source>
        <dbReference type="ARBA" id="ARBA00022723"/>
    </source>
</evidence>